<comment type="caution">
    <text evidence="3">The sequence shown here is derived from an EMBL/GenBank/DDBJ whole genome shotgun (WGS) entry which is preliminary data.</text>
</comment>
<gene>
    <name evidence="3" type="ORF">QE412_001796</name>
</gene>
<dbReference type="RefSeq" id="WP_307482489.1">
    <property type="nucleotide sequence ID" value="NZ_JAUTBF010000001.1"/>
</dbReference>
<organism evidence="3 4">
    <name type="scientific">Microbacterium trichothecenolyticum</name>
    <name type="common">Aureobacterium trichothecenolyticum</name>
    <dbReference type="NCBI Taxonomy" id="69370"/>
    <lineage>
        <taxon>Bacteria</taxon>
        <taxon>Bacillati</taxon>
        <taxon>Actinomycetota</taxon>
        <taxon>Actinomycetes</taxon>
        <taxon>Micrococcales</taxon>
        <taxon>Microbacteriaceae</taxon>
        <taxon>Microbacterium</taxon>
    </lineage>
</organism>
<proteinExistence type="predicted"/>
<evidence type="ECO:0000256" key="1">
    <source>
        <dbReference type="SAM" id="SignalP"/>
    </source>
</evidence>
<feature type="domain" description="PepSY" evidence="2">
    <location>
        <begin position="109"/>
        <end position="162"/>
    </location>
</feature>
<keyword evidence="1" id="KW-0732">Signal</keyword>
<dbReference type="EMBL" id="JAUTBF010000001">
    <property type="protein sequence ID" value="MDQ1123223.1"/>
    <property type="molecule type" value="Genomic_DNA"/>
</dbReference>
<sequence length="165" mass="17016">MASTRPLGIFLLAVVSTLTVSACTPFPATSDTATDETAVTAVNTAEASAGGRGFHLDREDDVSWEVQVAVGDREVEVTVAADGTTVRSSRDGDGIDDDERAALDAAATTLADAVRIAAAQNPGGERIDEAHLDEQSGAWAWEVEMQSGASVRLSATDGAVLGGRR</sequence>
<dbReference type="InterPro" id="IPR025711">
    <property type="entry name" value="PepSY"/>
</dbReference>
<evidence type="ECO:0000259" key="2">
    <source>
        <dbReference type="Pfam" id="PF03413"/>
    </source>
</evidence>
<name>A0ABU0TU90_MICTR</name>
<dbReference type="Gene3D" id="3.10.450.40">
    <property type="match status" value="1"/>
</dbReference>
<feature type="chain" id="PRO_5046078072" evidence="1">
    <location>
        <begin position="23"/>
        <end position="165"/>
    </location>
</feature>
<feature type="signal peptide" evidence="1">
    <location>
        <begin position="1"/>
        <end position="22"/>
    </location>
</feature>
<dbReference type="Pfam" id="PF03413">
    <property type="entry name" value="PepSY"/>
    <property type="match status" value="1"/>
</dbReference>
<keyword evidence="4" id="KW-1185">Reference proteome</keyword>
<dbReference type="Proteomes" id="UP001226691">
    <property type="component" value="Unassembled WGS sequence"/>
</dbReference>
<evidence type="ECO:0000313" key="4">
    <source>
        <dbReference type="Proteomes" id="UP001226691"/>
    </source>
</evidence>
<dbReference type="PROSITE" id="PS51257">
    <property type="entry name" value="PROKAR_LIPOPROTEIN"/>
    <property type="match status" value="1"/>
</dbReference>
<protein>
    <submittedName>
        <fullName evidence="3">Membrane protein YkoI</fullName>
    </submittedName>
</protein>
<reference evidence="3 4" key="1">
    <citation type="submission" date="2023-07" db="EMBL/GenBank/DDBJ databases">
        <title>Functional and genomic diversity of the sorghum phyllosphere microbiome.</title>
        <authorList>
            <person name="Shade A."/>
        </authorList>
    </citation>
    <scope>NUCLEOTIDE SEQUENCE [LARGE SCALE GENOMIC DNA]</scope>
    <source>
        <strain evidence="3 4">SORGH_AS_1207</strain>
    </source>
</reference>
<accession>A0ABU0TU90</accession>
<evidence type="ECO:0000313" key="3">
    <source>
        <dbReference type="EMBL" id="MDQ1123223.1"/>
    </source>
</evidence>